<evidence type="ECO:0000259" key="4">
    <source>
        <dbReference type="PROSITE" id="PS51084"/>
    </source>
</evidence>
<dbReference type="PRINTS" id="PR00332">
    <property type="entry name" value="HISTRIAD"/>
</dbReference>
<dbReference type="InterPro" id="IPR019808">
    <property type="entry name" value="Histidine_triad_CS"/>
</dbReference>
<dbReference type="SUPFAM" id="SSF54197">
    <property type="entry name" value="HIT-like"/>
    <property type="match status" value="1"/>
</dbReference>
<dbReference type="Gene3D" id="3.30.428.10">
    <property type="entry name" value="HIT-like"/>
    <property type="match status" value="1"/>
</dbReference>
<dbReference type="PROSITE" id="PS51084">
    <property type="entry name" value="HIT_2"/>
    <property type="match status" value="1"/>
</dbReference>
<dbReference type="AlphaFoldDB" id="A0A5T1QTY4"/>
<name>A0A5T1QTY4_CAMJU</name>
<gene>
    <name evidence="5" type="ORF">B9Q63_03645</name>
</gene>
<evidence type="ECO:0000256" key="3">
    <source>
        <dbReference type="PROSITE-ProRule" id="PRU00464"/>
    </source>
</evidence>
<feature type="active site" description="Tele-AMP-histidine intermediate" evidence="1">
    <location>
        <position position="98"/>
    </location>
</feature>
<sequence>MQEKTIFELIVEGKLPCNKVLESDDFLAFHDIAPKAPIHILIIPKKYFKDFQEFDPELMAKMTSFIQELAVLLGVDKSGYRLVTNCGKNSGQEVFHLHFHMLGGFELPKEKTKKRKSSSFILI</sequence>
<dbReference type="InterPro" id="IPR001310">
    <property type="entry name" value="Histidine_triad_HIT"/>
</dbReference>
<dbReference type="InterPro" id="IPR036265">
    <property type="entry name" value="HIT-like_sf"/>
</dbReference>
<reference evidence="5" key="1">
    <citation type="submission" date="2018-06" db="EMBL/GenBank/DDBJ databases">
        <authorList>
            <consortium name="NARMS: The National Antimicrobial Resistance Monitoring System"/>
        </authorList>
    </citation>
    <scope>NUCLEOTIDE SEQUENCE</scope>
    <source>
        <strain evidence="5">FSIS1711006</strain>
    </source>
</reference>
<accession>A0A5T1QTY4</accession>
<evidence type="ECO:0000313" key="5">
    <source>
        <dbReference type="EMBL" id="EAL4026730.1"/>
    </source>
</evidence>
<protein>
    <submittedName>
        <fullName evidence="5">Histidine triad nucleotide-binding protein</fullName>
    </submittedName>
</protein>
<feature type="domain" description="HIT" evidence="4">
    <location>
        <begin position="6"/>
        <end position="113"/>
    </location>
</feature>
<organism evidence="5">
    <name type="scientific">Campylobacter jejuni</name>
    <dbReference type="NCBI Taxonomy" id="197"/>
    <lineage>
        <taxon>Bacteria</taxon>
        <taxon>Pseudomonadati</taxon>
        <taxon>Campylobacterota</taxon>
        <taxon>Epsilonproteobacteria</taxon>
        <taxon>Campylobacterales</taxon>
        <taxon>Campylobacteraceae</taxon>
        <taxon>Campylobacter</taxon>
    </lineage>
</organism>
<dbReference type="CDD" id="cd01276">
    <property type="entry name" value="PKCI_related"/>
    <property type="match status" value="1"/>
</dbReference>
<dbReference type="PROSITE" id="PS00892">
    <property type="entry name" value="HIT_1"/>
    <property type="match status" value="1"/>
</dbReference>
<evidence type="ECO:0000256" key="2">
    <source>
        <dbReference type="PIRSR" id="PIRSR601310-3"/>
    </source>
</evidence>
<dbReference type="EMBL" id="AACNYL010000005">
    <property type="protein sequence ID" value="EAL4026730.1"/>
    <property type="molecule type" value="Genomic_DNA"/>
</dbReference>
<evidence type="ECO:0000256" key="1">
    <source>
        <dbReference type="PIRSR" id="PIRSR601310-1"/>
    </source>
</evidence>
<dbReference type="PANTHER" id="PTHR23089">
    <property type="entry name" value="HISTIDINE TRIAD HIT PROTEIN"/>
    <property type="match status" value="1"/>
</dbReference>
<proteinExistence type="predicted"/>
<comment type="caution">
    <text evidence="5">The sequence shown here is derived from an EMBL/GenBank/DDBJ whole genome shotgun (WGS) entry which is preliminary data.</text>
</comment>
<dbReference type="InterPro" id="IPR011146">
    <property type="entry name" value="HIT-like"/>
</dbReference>
<dbReference type="GO" id="GO:0003824">
    <property type="term" value="F:catalytic activity"/>
    <property type="evidence" value="ECO:0007669"/>
    <property type="project" value="InterPro"/>
</dbReference>
<feature type="short sequence motif" description="Histidine triad motif" evidence="2 3">
    <location>
        <begin position="96"/>
        <end position="100"/>
    </location>
</feature>
<dbReference type="Pfam" id="PF01230">
    <property type="entry name" value="HIT"/>
    <property type="match status" value="1"/>
</dbReference>